<evidence type="ECO:0000313" key="2">
    <source>
        <dbReference type="EMBL" id="VVC03298.1"/>
    </source>
</evidence>
<evidence type="ECO:0000313" key="3">
    <source>
        <dbReference type="Proteomes" id="UP000789941"/>
    </source>
</evidence>
<dbReference type="PANTHER" id="PTHR35811">
    <property type="entry name" value="SLR1870 PROTEIN"/>
    <property type="match status" value="1"/>
</dbReference>
<sequence>MFDFLKPKKEKLDIALLVDGPNILRKAFNVDLHELRKEISRFGNIRIAKIYLDQFASDKLIEAMVNQGFETEITTGDVDVTMAIEAMEYVLDKDVDIIALMTRDTDYLPVLRKAKARGKKTMIIATDVAFSAALRNTADRIIIYKGPGKIETIVNNE</sequence>
<dbReference type="EMBL" id="CABMJJ010000007">
    <property type="protein sequence ID" value="VVC03298.1"/>
    <property type="molecule type" value="Genomic_DNA"/>
</dbReference>
<gene>
    <name evidence="2" type="ORF">LFW2832_00278</name>
</gene>
<dbReference type="Gene3D" id="3.40.50.1010">
    <property type="entry name" value="5'-nuclease"/>
    <property type="match status" value="1"/>
</dbReference>
<dbReference type="InterPro" id="IPR002790">
    <property type="entry name" value="CHP00288"/>
</dbReference>
<dbReference type="NCBIfam" id="TIGR00288">
    <property type="entry name" value="TIGR00288 family NYN domain-containing protein"/>
    <property type="match status" value="1"/>
</dbReference>
<dbReference type="SUPFAM" id="SSF53822">
    <property type="entry name" value="Periplasmic binding protein-like I"/>
    <property type="match status" value="1"/>
</dbReference>
<dbReference type="GO" id="GO:0004540">
    <property type="term" value="F:RNA nuclease activity"/>
    <property type="evidence" value="ECO:0007669"/>
    <property type="project" value="InterPro"/>
</dbReference>
<comment type="caution">
    <text evidence="2">The sequence shown here is derived from an EMBL/GenBank/DDBJ whole genome shotgun (WGS) entry which is preliminary data.</text>
</comment>
<dbReference type="PANTHER" id="PTHR35811:SF1">
    <property type="entry name" value="HTH OST-TYPE DOMAIN-CONTAINING PROTEIN"/>
    <property type="match status" value="1"/>
</dbReference>
<organism evidence="2 3">
    <name type="scientific">Candidatus Bilamarchaeum dharawalense</name>
    <dbReference type="NCBI Taxonomy" id="2885759"/>
    <lineage>
        <taxon>Archaea</taxon>
        <taxon>Candidatus Micrarchaeota</taxon>
        <taxon>Candidatus Micrarchaeia</taxon>
        <taxon>Candidatus Anstonellales</taxon>
        <taxon>Candidatus Bilamarchaeaceae</taxon>
        <taxon>Candidatus Bilamarchaeum</taxon>
    </lineage>
</organism>
<name>A0A5E4LQA6_9ARCH</name>
<dbReference type="Proteomes" id="UP000789941">
    <property type="component" value="Unassembled WGS sequence"/>
</dbReference>
<dbReference type="Pfam" id="PF01936">
    <property type="entry name" value="NYN"/>
    <property type="match status" value="1"/>
</dbReference>
<dbReference type="InterPro" id="IPR028082">
    <property type="entry name" value="Peripla_BP_I"/>
</dbReference>
<proteinExistence type="predicted"/>
<reference evidence="2 3" key="1">
    <citation type="submission" date="2019-08" db="EMBL/GenBank/DDBJ databases">
        <authorList>
            <person name="Vazquez-Campos X."/>
        </authorList>
    </citation>
    <scope>NUCLEOTIDE SEQUENCE [LARGE SCALE GENOMIC DNA]</scope>
    <source>
        <strain evidence="2">LFW-283_2</strain>
    </source>
</reference>
<accession>A0A5E4LQA6</accession>
<feature type="domain" description="NYN" evidence="1">
    <location>
        <begin position="14"/>
        <end position="143"/>
    </location>
</feature>
<evidence type="ECO:0000259" key="1">
    <source>
        <dbReference type="Pfam" id="PF01936"/>
    </source>
</evidence>
<dbReference type="AlphaFoldDB" id="A0A5E4LQA6"/>
<protein>
    <submittedName>
        <fullName evidence="2">NYN domain protein</fullName>
    </submittedName>
</protein>
<dbReference type="CDD" id="cd18726">
    <property type="entry name" value="PIN_LabA-like"/>
    <property type="match status" value="1"/>
</dbReference>
<dbReference type="InterPro" id="IPR021139">
    <property type="entry name" value="NYN"/>
</dbReference>